<evidence type="ECO:0000256" key="5">
    <source>
        <dbReference type="ARBA" id="ARBA00022516"/>
    </source>
</evidence>
<comment type="catalytic activity">
    <reaction evidence="13">
        <text>a very-long-chain (3R)-3-hydroxyacyl-CoA = a very-long-chain (2E)-enoyl-CoA + H2O</text>
        <dbReference type="Rhea" id="RHEA:45812"/>
        <dbReference type="ChEBI" id="CHEBI:15377"/>
        <dbReference type="ChEBI" id="CHEBI:83728"/>
        <dbReference type="ChEBI" id="CHEBI:85440"/>
        <dbReference type="EC" id="4.2.1.134"/>
    </reaction>
</comment>
<dbReference type="GO" id="GO:0005789">
    <property type="term" value="C:endoplasmic reticulum membrane"/>
    <property type="evidence" value="ECO:0007669"/>
    <property type="project" value="UniProtKB-SubCell"/>
</dbReference>
<accession>A0A183TS88</accession>
<dbReference type="GO" id="GO:0030497">
    <property type="term" value="P:fatty acid elongation"/>
    <property type="evidence" value="ECO:0007669"/>
    <property type="project" value="TreeGrafter"/>
</dbReference>
<comment type="pathway">
    <text evidence="2 13">Lipid metabolism; fatty acid biosynthesis.</text>
</comment>
<evidence type="ECO:0000256" key="12">
    <source>
        <dbReference type="ARBA" id="ARBA00023239"/>
    </source>
</evidence>
<protein>
    <recommendedName>
        <fullName evidence="4 13">Very-long-chain (3R)-3-hydroxyacyl-CoA dehydratase</fullName>
        <ecNumber evidence="4 13">4.2.1.134</ecNumber>
    </recommendedName>
</protein>
<dbReference type="InterPro" id="IPR007482">
    <property type="entry name" value="Tyr_Pase-like_PTPLA"/>
</dbReference>
<keyword evidence="5 13" id="KW-0444">Lipid biosynthesis</keyword>
<comment type="similarity">
    <text evidence="3 13">Belongs to the very long-chain fatty acids dehydratase HACD family.</text>
</comment>
<dbReference type="PANTHER" id="PTHR11035">
    <property type="entry name" value="VERY-LONG-CHAIN (3R)-3-HYDROXYACYL-COA DEHYDRATASE"/>
    <property type="match status" value="1"/>
</dbReference>
<keyword evidence="13" id="KW-0256">Endoplasmic reticulum</keyword>
<evidence type="ECO:0000256" key="6">
    <source>
        <dbReference type="ARBA" id="ARBA00022692"/>
    </source>
</evidence>
<evidence type="ECO:0000256" key="7">
    <source>
        <dbReference type="ARBA" id="ARBA00022832"/>
    </source>
</evidence>
<dbReference type="EMBL" id="UYSU01047110">
    <property type="protein sequence ID" value="VDM05722.1"/>
    <property type="molecule type" value="Genomic_DNA"/>
</dbReference>
<evidence type="ECO:0000313" key="15">
    <source>
        <dbReference type="Proteomes" id="UP000275846"/>
    </source>
</evidence>
<evidence type="ECO:0000256" key="1">
    <source>
        <dbReference type="ARBA" id="ARBA00004141"/>
    </source>
</evidence>
<evidence type="ECO:0000256" key="11">
    <source>
        <dbReference type="ARBA" id="ARBA00023160"/>
    </source>
</evidence>
<proteinExistence type="inferred from homology"/>
<comment type="subcellular location">
    <subcellularLocation>
        <location evidence="13">Endoplasmic reticulum membrane</location>
        <topology evidence="13">Multi-pass membrane protein</topology>
    </subcellularLocation>
    <subcellularLocation>
        <location evidence="1">Membrane</location>
        <topology evidence="1">Multi-pass membrane protein</topology>
    </subcellularLocation>
</comment>
<evidence type="ECO:0000256" key="13">
    <source>
        <dbReference type="RuleBase" id="RU363109"/>
    </source>
</evidence>
<evidence type="ECO:0000256" key="10">
    <source>
        <dbReference type="ARBA" id="ARBA00023136"/>
    </source>
</evidence>
<reference evidence="16" key="1">
    <citation type="submission" date="2016-06" db="UniProtKB">
        <authorList>
            <consortium name="WormBaseParasite"/>
        </authorList>
    </citation>
    <scope>IDENTIFICATION</scope>
</reference>
<keyword evidence="7 13" id="KW-0276">Fatty acid metabolism</keyword>
<evidence type="ECO:0000256" key="3">
    <source>
        <dbReference type="ARBA" id="ARBA00007811"/>
    </source>
</evidence>
<evidence type="ECO:0000256" key="4">
    <source>
        <dbReference type="ARBA" id="ARBA00013122"/>
    </source>
</evidence>
<dbReference type="PANTHER" id="PTHR11035:SF35">
    <property type="entry name" value="VERY-LONG-CHAIN (3R)-3-HYDROXYACYL-COA DEHYDRATASE"/>
    <property type="match status" value="1"/>
</dbReference>
<keyword evidence="12 13" id="KW-0456">Lyase</keyword>
<sequence>MSKASIQTPSTPLWTRKAAVASPLAPVSCQLYIQTDSVKVKLPSDLILTDLLCAIIVVYVHLAGFVHDPARCWQSYLTLLCNPLSMNCVLSLPDMKSEAYTLVADRMLIVQLASFLEIVHASMGWVRSSVLATALQVLGRNLVFFLILVPHAEVQEDTAVFTLFITWSMIELLRYPYYVLRIFDEKFGLLTYLRYTAWIPLYPIGFMCEGQFYVYFFLEFLAVSVSITIDTLFFCL</sequence>
<dbReference type="UniPathway" id="UPA00094"/>
<evidence type="ECO:0000256" key="2">
    <source>
        <dbReference type="ARBA" id="ARBA00005194"/>
    </source>
</evidence>
<evidence type="ECO:0000313" key="16">
    <source>
        <dbReference type="WBParaSite" id="SSLN_0002006301-mRNA-1"/>
    </source>
</evidence>
<feature type="transmembrane region" description="Helical" evidence="13">
    <location>
        <begin position="212"/>
        <end position="235"/>
    </location>
</feature>
<comment type="caution">
    <text evidence="13">Lacks conserved residue(s) required for the propagation of feature annotation.</text>
</comment>
<keyword evidence="10 13" id="KW-0472">Membrane</keyword>
<name>A0A183TS88_SCHSO</name>
<dbReference type="GO" id="GO:0102158">
    <property type="term" value="F:very-long-chain (3R)-3-hydroxyacyl-CoA dehydratase activity"/>
    <property type="evidence" value="ECO:0007669"/>
    <property type="project" value="UniProtKB-EC"/>
</dbReference>
<dbReference type="GO" id="GO:0042761">
    <property type="term" value="P:very long-chain fatty acid biosynthetic process"/>
    <property type="evidence" value="ECO:0007669"/>
    <property type="project" value="TreeGrafter"/>
</dbReference>
<dbReference type="WBParaSite" id="SSLN_0002006301-mRNA-1">
    <property type="protein sequence ID" value="SSLN_0002006301-mRNA-1"/>
    <property type="gene ID" value="SSLN_0002006301"/>
</dbReference>
<dbReference type="Proteomes" id="UP000275846">
    <property type="component" value="Unassembled WGS sequence"/>
</dbReference>
<keyword evidence="8 13" id="KW-1133">Transmembrane helix</keyword>
<dbReference type="EC" id="4.2.1.134" evidence="4 13"/>
<dbReference type="AlphaFoldDB" id="A0A183TS88"/>
<evidence type="ECO:0000256" key="8">
    <source>
        <dbReference type="ARBA" id="ARBA00022989"/>
    </source>
</evidence>
<dbReference type="Pfam" id="PF04387">
    <property type="entry name" value="PTPLA"/>
    <property type="match status" value="1"/>
</dbReference>
<organism evidence="16">
    <name type="scientific">Schistocephalus solidus</name>
    <name type="common">Tapeworm</name>
    <dbReference type="NCBI Taxonomy" id="70667"/>
    <lineage>
        <taxon>Eukaryota</taxon>
        <taxon>Metazoa</taxon>
        <taxon>Spiralia</taxon>
        <taxon>Lophotrochozoa</taxon>
        <taxon>Platyhelminthes</taxon>
        <taxon>Cestoda</taxon>
        <taxon>Eucestoda</taxon>
        <taxon>Diphyllobothriidea</taxon>
        <taxon>Diphyllobothriidae</taxon>
        <taxon>Schistocephalus</taxon>
    </lineage>
</organism>
<dbReference type="GO" id="GO:0030148">
    <property type="term" value="P:sphingolipid biosynthetic process"/>
    <property type="evidence" value="ECO:0007669"/>
    <property type="project" value="TreeGrafter"/>
</dbReference>
<comment type="function">
    <text evidence="13">Catalyzes the third of the four reactions of the long-chain fatty acids elongation cycle. This endoplasmic reticulum-bound enzymatic process, allows the addition of two carbons to the chain of long- and very long-chain fatty acids/VLCFAs per cycle. This enzyme catalyzes the dehydration of the 3-hydroxyacyl-CoA intermediate into trans-2,3-enoyl-CoA, within each cycle of fatty acid elongation. Thereby, it participates to the production of VLCFAs of different chain lengths that are involved in multiple biological processes as precursors of membrane lipids and lipid mediators.</text>
</comment>
<keyword evidence="6 13" id="KW-0812">Transmembrane</keyword>
<evidence type="ECO:0000256" key="9">
    <source>
        <dbReference type="ARBA" id="ARBA00023098"/>
    </source>
</evidence>
<keyword evidence="11 13" id="KW-0275">Fatty acid biosynthesis</keyword>
<dbReference type="STRING" id="70667.A0A183TS88"/>
<evidence type="ECO:0000313" key="14">
    <source>
        <dbReference type="EMBL" id="VDM05722.1"/>
    </source>
</evidence>
<keyword evidence="15" id="KW-1185">Reference proteome</keyword>
<gene>
    <name evidence="14" type="ORF">SSLN_LOCUS19336</name>
</gene>
<feature type="transmembrane region" description="Helical" evidence="13">
    <location>
        <begin position="46"/>
        <end position="66"/>
    </location>
</feature>
<dbReference type="OrthoDB" id="2157530at2759"/>
<keyword evidence="9 13" id="KW-0443">Lipid metabolism</keyword>
<reference evidence="14 15" key="2">
    <citation type="submission" date="2018-11" db="EMBL/GenBank/DDBJ databases">
        <authorList>
            <consortium name="Pathogen Informatics"/>
        </authorList>
    </citation>
    <scope>NUCLEOTIDE SEQUENCE [LARGE SCALE GENOMIC DNA]</scope>
    <source>
        <strain evidence="14 15">NST_G2</strain>
    </source>
</reference>